<evidence type="ECO:0000259" key="7">
    <source>
        <dbReference type="Pfam" id="PF17745"/>
    </source>
</evidence>
<dbReference type="AlphaFoldDB" id="W6MXX6"/>
<dbReference type="RefSeq" id="XP_022461634.1">
    <property type="nucleotide sequence ID" value="XM_022600896.1"/>
</dbReference>
<evidence type="ECO:0000256" key="4">
    <source>
        <dbReference type="ARBA" id="ARBA00024778"/>
    </source>
</evidence>
<evidence type="ECO:0000313" key="8">
    <source>
        <dbReference type="EMBL" id="CDK29650.1"/>
    </source>
</evidence>
<feature type="domain" description="Ribonuclease H2 subunit B wHTH" evidence="6">
    <location>
        <begin position="134"/>
        <end position="261"/>
    </location>
</feature>
<dbReference type="GO" id="GO:0006401">
    <property type="term" value="P:RNA catabolic process"/>
    <property type="evidence" value="ECO:0007669"/>
    <property type="project" value="TreeGrafter"/>
</dbReference>
<comment type="subcellular location">
    <subcellularLocation>
        <location evidence="1">Nucleus</location>
    </subcellularLocation>
</comment>
<dbReference type="STRING" id="1382522.W6MXX6"/>
<evidence type="ECO:0000256" key="1">
    <source>
        <dbReference type="ARBA" id="ARBA00004123"/>
    </source>
</evidence>
<dbReference type="InterPro" id="IPR040456">
    <property type="entry name" value="RNase_H2_suB"/>
</dbReference>
<dbReference type="PANTHER" id="PTHR13383:SF11">
    <property type="entry name" value="RIBONUCLEASE H2 SUBUNIT B"/>
    <property type="match status" value="1"/>
</dbReference>
<sequence>MTISENVKVFPKSEFRVLLVSDGSTFSETGEPLHLSRLSLPHPKDEHSCTFLVDEKNKCLYELKKVNFYNPHLPVSKRPITTTKGECLNSLIVETVGSEDGMVIEEPEIFVASKFNLVYMLLAFFEQNIKNLAYDADTSTGSRFISFEDMSERLLDDTDSPLKDLPACFFEQDTIGRAFELLCDTMGEPDDLYYKLSLQKVISFLRSRVERICEKFPESIMDSILKSKINAPSGKSEELDPETVRCCQKIYAIQLLGSYLSDFYVEQVSVCFRDDLNRGKDHLAKMASLHQEQRMAQQGIDELSASLSSTNGSKKRKPVVQQKKVPVKKIAVGRGALDGFFKRA</sequence>
<feature type="domain" description="Rnh202 triple barrel" evidence="7">
    <location>
        <begin position="36"/>
        <end position="116"/>
    </location>
</feature>
<dbReference type="GO" id="GO:0032299">
    <property type="term" value="C:ribonuclease H2 complex"/>
    <property type="evidence" value="ECO:0007669"/>
    <property type="project" value="InterPro"/>
</dbReference>
<dbReference type="Proteomes" id="UP000019384">
    <property type="component" value="Unassembled WGS sequence"/>
</dbReference>
<dbReference type="InterPro" id="IPR041195">
    <property type="entry name" value="Rnh202_N"/>
</dbReference>
<name>W6MXX6_9ASCO</name>
<dbReference type="HOGENOM" id="CLU_075897_0_0_1"/>
<evidence type="ECO:0000313" key="9">
    <source>
        <dbReference type="Proteomes" id="UP000019384"/>
    </source>
</evidence>
<protein>
    <recommendedName>
        <fullName evidence="2">Ribonuclease H2 subunit B</fullName>
    </recommendedName>
    <alternativeName>
        <fullName evidence="5">Ribonuclease HI subunit B</fullName>
    </alternativeName>
</protein>
<evidence type="ECO:0000259" key="6">
    <source>
        <dbReference type="Pfam" id="PF09468"/>
    </source>
</evidence>
<evidence type="ECO:0000256" key="5">
    <source>
        <dbReference type="ARBA" id="ARBA00033464"/>
    </source>
</evidence>
<comment type="function">
    <text evidence="4">Non catalytic subunit of RNase H2, an endonuclease that specifically degrades the RNA of RNA:DNA hybrids. Participates in DNA replication, possibly by mediating the removal of lagging-strand Okazaki fragment RNA primers during DNA replication. Mediates the excision of single ribonucleotides from DNA:RNA duplexes.</text>
</comment>
<reference evidence="8" key="1">
    <citation type="submission" date="2013-12" db="EMBL/GenBank/DDBJ databases">
        <authorList>
            <person name="Genoscope - CEA"/>
        </authorList>
    </citation>
    <scope>NUCLEOTIDE SEQUENCE</scope>
    <source>
        <strain evidence="8">CBS 1993</strain>
    </source>
</reference>
<reference evidence="8" key="2">
    <citation type="submission" date="2014-02" db="EMBL/GenBank/DDBJ databases">
        <title>Complete DNA sequence of /Kuraishia capsulata/ illustrates novel genomic features among budding yeasts (/Saccharomycotina/).</title>
        <authorList>
            <person name="Morales L."/>
            <person name="Noel B."/>
            <person name="Porcel B."/>
            <person name="Marcet-Houben M."/>
            <person name="Hullo M-F."/>
            <person name="Sacerdot C."/>
            <person name="Tekaia F."/>
            <person name="Leh-Louis V."/>
            <person name="Despons L."/>
            <person name="Khanna V."/>
            <person name="Aury J-M."/>
            <person name="Barbe V."/>
            <person name="Couloux A."/>
            <person name="Labadie K."/>
            <person name="Pelletier E."/>
            <person name="Souciet J-L."/>
            <person name="Boekhout T."/>
            <person name="Gabaldon T."/>
            <person name="Wincker P."/>
            <person name="Dujon B."/>
        </authorList>
    </citation>
    <scope>NUCLEOTIDE SEQUENCE</scope>
    <source>
        <strain evidence="8">CBS 1993</strain>
    </source>
</reference>
<dbReference type="GeneID" id="34523022"/>
<dbReference type="Gene3D" id="1.10.20.120">
    <property type="match status" value="1"/>
</dbReference>
<dbReference type="Pfam" id="PF09468">
    <property type="entry name" value="RNase_H2-Ydr279"/>
    <property type="match status" value="1"/>
</dbReference>
<evidence type="ECO:0000256" key="3">
    <source>
        <dbReference type="ARBA" id="ARBA00023242"/>
    </source>
</evidence>
<dbReference type="OrthoDB" id="29098at2759"/>
<evidence type="ECO:0000256" key="2">
    <source>
        <dbReference type="ARBA" id="ARBA00019062"/>
    </source>
</evidence>
<dbReference type="Pfam" id="PF17745">
    <property type="entry name" value="Ydr279_N"/>
    <property type="match status" value="1"/>
</dbReference>
<proteinExistence type="predicted"/>
<keyword evidence="3" id="KW-0539">Nucleus</keyword>
<dbReference type="EMBL" id="HG793131">
    <property type="protein sequence ID" value="CDK29650.1"/>
    <property type="molecule type" value="Genomic_DNA"/>
</dbReference>
<gene>
    <name evidence="8" type="ORF">KUCA_T00005643001</name>
</gene>
<dbReference type="PANTHER" id="PTHR13383">
    <property type="entry name" value="RIBONUCLEASE H2 SUBUNIT B"/>
    <property type="match status" value="1"/>
</dbReference>
<keyword evidence="9" id="KW-1185">Reference proteome</keyword>
<dbReference type="GO" id="GO:0005654">
    <property type="term" value="C:nucleoplasm"/>
    <property type="evidence" value="ECO:0007669"/>
    <property type="project" value="TreeGrafter"/>
</dbReference>
<dbReference type="InterPro" id="IPR019024">
    <property type="entry name" value="RNase_H2_suB_wHTH"/>
</dbReference>
<accession>W6MXX6</accession>
<organism evidence="8 9">
    <name type="scientific">Kuraishia capsulata CBS 1993</name>
    <dbReference type="NCBI Taxonomy" id="1382522"/>
    <lineage>
        <taxon>Eukaryota</taxon>
        <taxon>Fungi</taxon>
        <taxon>Dikarya</taxon>
        <taxon>Ascomycota</taxon>
        <taxon>Saccharomycotina</taxon>
        <taxon>Pichiomycetes</taxon>
        <taxon>Pichiales</taxon>
        <taxon>Pichiaceae</taxon>
        <taxon>Kuraishia</taxon>
    </lineage>
</organism>